<protein>
    <submittedName>
        <fullName evidence="1">Uncharacterized protein</fullName>
    </submittedName>
</protein>
<organism evidence="1 2">
    <name type="scientific">Eretmocerus hayati</name>
    <dbReference type="NCBI Taxonomy" id="131215"/>
    <lineage>
        <taxon>Eukaryota</taxon>
        <taxon>Metazoa</taxon>
        <taxon>Ecdysozoa</taxon>
        <taxon>Arthropoda</taxon>
        <taxon>Hexapoda</taxon>
        <taxon>Insecta</taxon>
        <taxon>Pterygota</taxon>
        <taxon>Neoptera</taxon>
        <taxon>Endopterygota</taxon>
        <taxon>Hymenoptera</taxon>
        <taxon>Apocrita</taxon>
        <taxon>Proctotrupomorpha</taxon>
        <taxon>Chalcidoidea</taxon>
        <taxon>Aphelinidae</taxon>
        <taxon>Aphelininae</taxon>
        <taxon>Eretmocerus</taxon>
    </lineage>
</organism>
<name>A0ACC2N9Z0_9HYME</name>
<reference evidence="1" key="1">
    <citation type="submission" date="2023-04" db="EMBL/GenBank/DDBJ databases">
        <title>A chromosome-level genome assembly of the parasitoid wasp Eretmocerus hayati.</title>
        <authorList>
            <person name="Zhong Y."/>
            <person name="Liu S."/>
            <person name="Liu Y."/>
        </authorList>
    </citation>
    <scope>NUCLEOTIDE SEQUENCE</scope>
    <source>
        <strain evidence="1">ZJU_SS_LIU_2023</strain>
    </source>
</reference>
<proteinExistence type="predicted"/>
<evidence type="ECO:0000313" key="2">
    <source>
        <dbReference type="Proteomes" id="UP001239111"/>
    </source>
</evidence>
<dbReference type="Proteomes" id="UP001239111">
    <property type="component" value="Chromosome 4"/>
</dbReference>
<keyword evidence="2" id="KW-1185">Reference proteome</keyword>
<comment type="caution">
    <text evidence="1">The sequence shown here is derived from an EMBL/GenBank/DDBJ whole genome shotgun (WGS) entry which is preliminary data.</text>
</comment>
<gene>
    <name evidence="1" type="ORF">QAD02_008814</name>
</gene>
<evidence type="ECO:0000313" key="1">
    <source>
        <dbReference type="EMBL" id="KAJ8667152.1"/>
    </source>
</evidence>
<sequence>MEILMDLPLKTYAEFEEFSETIKSGGKIRRVLTNGLQDFKVKDDTAKSIRRMMAFLMTDQCADEMVWIQPREGTKKPAVHETYFMKYVTWVIKKTFPSDENVTNEYIETALQNWITRSSDRLRNATKKKSKKRSKQLPPDEPAQDDKNIPDEEFE</sequence>
<accession>A0ACC2N9Z0</accession>
<dbReference type="EMBL" id="CM056744">
    <property type="protein sequence ID" value="KAJ8667152.1"/>
    <property type="molecule type" value="Genomic_DNA"/>
</dbReference>